<keyword evidence="5" id="KW-0862">Zinc</keyword>
<dbReference type="FunFam" id="3.30.160.60:FF:000690">
    <property type="entry name" value="Zinc finger protein 354C"/>
    <property type="match status" value="1"/>
</dbReference>
<feature type="compositionally biased region" description="Polar residues" evidence="8">
    <location>
        <begin position="136"/>
        <end position="156"/>
    </location>
</feature>
<dbReference type="GO" id="GO:0010468">
    <property type="term" value="P:regulation of gene expression"/>
    <property type="evidence" value="ECO:0007669"/>
    <property type="project" value="TreeGrafter"/>
</dbReference>
<evidence type="ECO:0000313" key="10">
    <source>
        <dbReference type="EMBL" id="KAG9334588.1"/>
    </source>
</evidence>
<keyword evidence="6" id="KW-0539">Nucleus</keyword>
<evidence type="ECO:0000256" key="8">
    <source>
        <dbReference type="SAM" id="MobiDB-lite"/>
    </source>
</evidence>
<dbReference type="OrthoDB" id="654211at2759"/>
<keyword evidence="4 7" id="KW-0863">Zinc-finger</keyword>
<accession>A0A8T2N9V4</accession>
<feature type="compositionally biased region" description="Basic and acidic residues" evidence="8">
    <location>
        <begin position="171"/>
        <end position="181"/>
    </location>
</feature>
<proteinExistence type="predicted"/>
<keyword evidence="2" id="KW-0479">Metal-binding</keyword>
<dbReference type="GO" id="GO:0005634">
    <property type="term" value="C:nucleus"/>
    <property type="evidence" value="ECO:0007669"/>
    <property type="project" value="UniProtKB-SubCell"/>
</dbReference>
<evidence type="ECO:0000256" key="5">
    <source>
        <dbReference type="ARBA" id="ARBA00022833"/>
    </source>
</evidence>
<feature type="domain" description="C2H2-type" evidence="9">
    <location>
        <begin position="55"/>
        <end position="82"/>
    </location>
</feature>
<dbReference type="EMBL" id="JAFBMS010000144">
    <property type="protein sequence ID" value="KAG9334588.1"/>
    <property type="molecule type" value="Genomic_DNA"/>
</dbReference>
<comment type="caution">
    <text evidence="10">The sequence shown here is derived from an EMBL/GenBank/DDBJ whole genome shotgun (WGS) entry which is preliminary data.</text>
</comment>
<evidence type="ECO:0000256" key="7">
    <source>
        <dbReference type="PROSITE-ProRule" id="PRU00042"/>
    </source>
</evidence>
<comment type="subcellular location">
    <subcellularLocation>
        <location evidence="1">Nucleus</location>
    </subcellularLocation>
</comment>
<dbReference type="SMART" id="SM00355">
    <property type="entry name" value="ZnF_C2H2"/>
    <property type="match status" value="2"/>
</dbReference>
<feature type="region of interest" description="Disordered" evidence="8">
    <location>
        <begin position="136"/>
        <end position="182"/>
    </location>
</feature>
<dbReference type="Pfam" id="PF00096">
    <property type="entry name" value="zf-C2H2"/>
    <property type="match status" value="2"/>
</dbReference>
<evidence type="ECO:0000256" key="3">
    <source>
        <dbReference type="ARBA" id="ARBA00022737"/>
    </source>
</evidence>
<feature type="domain" description="C2H2-type" evidence="9">
    <location>
        <begin position="83"/>
        <end position="110"/>
    </location>
</feature>
<dbReference type="PROSITE" id="PS50157">
    <property type="entry name" value="ZINC_FINGER_C2H2_2"/>
    <property type="match status" value="2"/>
</dbReference>
<dbReference type="GO" id="GO:0008270">
    <property type="term" value="F:zinc ion binding"/>
    <property type="evidence" value="ECO:0007669"/>
    <property type="project" value="UniProtKB-KW"/>
</dbReference>
<dbReference type="InterPro" id="IPR050331">
    <property type="entry name" value="Zinc_finger"/>
</dbReference>
<dbReference type="SUPFAM" id="SSF57667">
    <property type="entry name" value="beta-beta-alpha zinc fingers"/>
    <property type="match status" value="1"/>
</dbReference>
<name>A0A8T2N9V4_9TELE</name>
<dbReference type="PROSITE" id="PS00028">
    <property type="entry name" value="ZINC_FINGER_C2H2_1"/>
    <property type="match status" value="2"/>
</dbReference>
<gene>
    <name evidence="10" type="ORF">JZ751_007409</name>
</gene>
<dbReference type="AlphaFoldDB" id="A0A8T2N9V4"/>
<evidence type="ECO:0000256" key="4">
    <source>
        <dbReference type="ARBA" id="ARBA00022771"/>
    </source>
</evidence>
<reference evidence="10" key="1">
    <citation type="thesis" date="2021" institute="BYU ScholarsArchive" country="Provo, UT, USA">
        <title>Applications of and Algorithms for Genome Assembly and Genomic Analyses with an Emphasis on Marine Teleosts.</title>
        <authorList>
            <person name="Pickett B.D."/>
        </authorList>
    </citation>
    <scope>NUCLEOTIDE SEQUENCE</scope>
    <source>
        <strain evidence="10">HI-2016</strain>
    </source>
</reference>
<evidence type="ECO:0000256" key="6">
    <source>
        <dbReference type="ARBA" id="ARBA00023242"/>
    </source>
</evidence>
<organism evidence="10 11">
    <name type="scientific">Albula glossodonta</name>
    <name type="common">roundjaw bonefish</name>
    <dbReference type="NCBI Taxonomy" id="121402"/>
    <lineage>
        <taxon>Eukaryota</taxon>
        <taxon>Metazoa</taxon>
        <taxon>Chordata</taxon>
        <taxon>Craniata</taxon>
        <taxon>Vertebrata</taxon>
        <taxon>Euteleostomi</taxon>
        <taxon>Actinopterygii</taxon>
        <taxon>Neopterygii</taxon>
        <taxon>Teleostei</taxon>
        <taxon>Albuliformes</taxon>
        <taxon>Albulidae</taxon>
        <taxon>Albula</taxon>
    </lineage>
</organism>
<evidence type="ECO:0000313" key="11">
    <source>
        <dbReference type="Proteomes" id="UP000824540"/>
    </source>
</evidence>
<dbReference type="InterPro" id="IPR013087">
    <property type="entry name" value="Znf_C2H2_type"/>
</dbReference>
<dbReference type="InterPro" id="IPR036236">
    <property type="entry name" value="Znf_C2H2_sf"/>
</dbReference>
<protein>
    <recommendedName>
        <fullName evidence="9">C2H2-type domain-containing protein</fullName>
    </recommendedName>
</protein>
<sequence length="244" mass="27083">MVREGTNASCWADRFCSSIRPLRSNRGNCDIGEKSISCPQMPGLHQQSYTEQGLLSCPHCSRSFKGQSNYQRHLLVHTGECPHRCPVCDRGFSQAANLQRHMRIHVEKGGFPAVAPLLQYQVSQQVALEEYGESRGPQSQSVFTLGQKGQESSTVDRSMAEMRSETVGTRGGREERKKEAQEEVCDVGPEFKSCSFQDECGAAGKGGESVMPEWKVGVRQPHVLGNLLGERPRPMNYISHKVQS</sequence>
<evidence type="ECO:0000256" key="1">
    <source>
        <dbReference type="ARBA" id="ARBA00004123"/>
    </source>
</evidence>
<dbReference type="Gene3D" id="3.30.160.60">
    <property type="entry name" value="Classic Zinc Finger"/>
    <property type="match status" value="2"/>
</dbReference>
<keyword evidence="3" id="KW-0677">Repeat</keyword>
<evidence type="ECO:0000256" key="2">
    <source>
        <dbReference type="ARBA" id="ARBA00022723"/>
    </source>
</evidence>
<dbReference type="PANTHER" id="PTHR16515:SF66">
    <property type="entry name" value="C2H2-TYPE DOMAIN-CONTAINING PROTEIN"/>
    <property type="match status" value="1"/>
</dbReference>
<dbReference type="Proteomes" id="UP000824540">
    <property type="component" value="Unassembled WGS sequence"/>
</dbReference>
<dbReference type="PANTHER" id="PTHR16515">
    <property type="entry name" value="PR DOMAIN ZINC FINGER PROTEIN"/>
    <property type="match status" value="1"/>
</dbReference>
<keyword evidence="11" id="KW-1185">Reference proteome</keyword>
<evidence type="ECO:0000259" key="9">
    <source>
        <dbReference type="PROSITE" id="PS50157"/>
    </source>
</evidence>